<organism evidence="1 2">
    <name type="scientific">Aequorivita xiaoshiensis</name>
    <dbReference type="NCBI Taxonomy" id="2874476"/>
    <lineage>
        <taxon>Bacteria</taxon>
        <taxon>Pseudomonadati</taxon>
        <taxon>Bacteroidota</taxon>
        <taxon>Flavobacteriia</taxon>
        <taxon>Flavobacteriales</taxon>
        <taxon>Flavobacteriaceae</taxon>
        <taxon>Aequorivita</taxon>
    </lineage>
</organism>
<comment type="caution">
    <text evidence="1">The sequence shown here is derived from an EMBL/GenBank/DDBJ whole genome shotgun (WGS) entry which is preliminary data.</text>
</comment>
<sequence>MRRVYFFAVLICSLSVFSCKKDDGKSCTTCSSSVTSDFEVCEEANGNASVNGQDTGTSYARYITDLEATGASCGN</sequence>
<gene>
    <name evidence="1" type="ORF">K8344_01035</name>
</gene>
<accession>A0A9X1U3D0</accession>
<keyword evidence="2" id="KW-1185">Reference proteome</keyword>
<name>A0A9X1U3D0_9FLAO</name>
<dbReference type="Proteomes" id="UP001139462">
    <property type="component" value="Unassembled WGS sequence"/>
</dbReference>
<dbReference type="PROSITE" id="PS51257">
    <property type="entry name" value="PROKAR_LIPOPROTEIN"/>
    <property type="match status" value="1"/>
</dbReference>
<evidence type="ECO:0000313" key="1">
    <source>
        <dbReference type="EMBL" id="MCG2429690.1"/>
    </source>
</evidence>
<reference evidence="1" key="1">
    <citation type="submission" date="2021-09" db="EMBL/GenBank/DDBJ databases">
        <title>Genome of Aequorivita sp. strain F64183.</title>
        <authorList>
            <person name="Wang Y."/>
        </authorList>
    </citation>
    <scope>NUCLEOTIDE SEQUENCE</scope>
    <source>
        <strain evidence="1">F64183</strain>
    </source>
</reference>
<evidence type="ECO:0000313" key="2">
    <source>
        <dbReference type="Proteomes" id="UP001139462"/>
    </source>
</evidence>
<dbReference type="AlphaFoldDB" id="A0A9X1U3D0"/>
<dbReference type="RefSeq" id="WP_237606411.1">
    <property type="nucleotide sequence ID" value="NZ_JAIRBB010000001.1"/>
</dbReference>
<protein>
    <submittedName>
        <fullName evidence="1">Uncharacterized protein</fullName>
    </submittedName>
</protein>
<dbReference type="EMBL" id="JAIRBB010000001">
    <property type="protein sequence ID" value="MCG2429690.1"/>
    <property type="molecule type" value="Genomic_DNA"/>
</dbReference>
<proteinExistence type="predicted"/>